<sequence>MEITHMEHDNSPDSILKVLQKSSLSGSLSSKKTEQIALFFKITRFGAHEPIINEHGIPIDLYVIAEGVVEILKKIREWKSSVYFNASRTSCMPGTKHLLGLKYHT</sequence>
<dbReference type="EMBL" id="AP022839">
    <property type="protein sequence ID" value="BCA96297.1"/>
    <property type="molecule type" value="Genomic_DNA"/>
</dbReference>
<evidence type="ECO:0008006" key="3">
    <source>
        <dbReference type="Google" id="ProtNLM"/>
    </source>
</evidence>
<accession>A0A6F8T816</accession>
<dbReference type="Proteomes" id="UP000502894">
    <property type="component" value="Chromosome"/>
</dbReference>
<reference evidence="1" key="1">
    <citation type="journal article" date="2020" name="Microbiol. Resour. Announc.">
        <title>Complete Genome Sequence of Novel Psychrotolerant Legionella Strain TUM19329, Isolated from Antarctic Lake Sediment.</title>
        <authorList>
            <person name="Shimada S."/>
            <person name="Nakai R."/>
            <person name="Aoki K."/>
            <person name="Shimoeda N."/>
            <person name="Ohno G."/>
            <person name="Miyazaki Y."/>
            <person name="Kudoh S."/>
            <person name="Imura S."/>
            <person name="Watanabe K."/>
            <person name="Ishii Y."/>
            <person name="Tateda K."/>
        </authorList>
    </citation>
    <scope>NUCLEOTIDE SEQUENCE [LARGE SCALE GENOMIC DNA]</scope>
    <source>
        <strain evidence="1">TUM19329</strain>
    </source>
</reference>
<protein>
    <recommendedName>
        <fullName evidence="3">Cyclic nucleotide-binding domain-containing protein</fullName>
    </recommendedName>
</protein>
<proteinExistence type="predicted"/>
<keyword evidence="2" id="KW-1185">Reference proteome</keyword>
<dbReference type="AlphaFoldDB" id="A0A6F8T816"/>
<dbReference type="SUPFAM" id="SSF51206">
    <property type="entry name" value="cAMP-binding domain-like"/>
    <property type="match status" value="1"/>
</dbReference>
<dbReference type="RefSeq" id="WP_173237658.1">
    <property type="nucleotide sequence ID" value="NZ_AP022839.1"/>
</dbReference>
<dbReference type="KEGG" id="lant:TUM19329_26580"/>
<dbReference type="InterPro" id="IPR014710">
    <property type="entry name" value="RmlC-like_jellyroll"/>
</dbReference>
<name>A0A6F8T816_9GAMM</name>
<dbReference type="Gene3D" id="2.60.120.10">
    <property type="entry name" value="Jelly Rolls"/>
    <property type="match status" value="1"/>
</dbReference>
<evidence type="ECO:0000313" key="2">
    <source>
        <dbReference type="Proteomes" id="UP000502894"/>
    </source>
</evidence>
<dbReference type="InterPro" id="IPR018490">
    <property type="entry name" value="cNMP-bd_dom_sf"/>
</dbReference>
<organism evidence="1 2">
    <name type="scientific">Legionella antarctica</name>
    <dbReference type="NCBI Taxonomy" id="2708020"/>
    <lineage>
        <taxon>Bacteria</taxon>
        <taxon>Pseudomonadati</taxon>
        <taxon>Pseudomonadota</taxon>
        <taxon>Gammaproteobacteria</taxon>
        <taxon>Legionellales</taxon>
        <taxon>Legionellaceae</taxon>
        <taxon>Legionella</taxon>
    </lineage>
</organism>
<evidence type="ECO:0000313" key="1">
    <source>
        <dbReference type="EMBL" id="BCA96297.1"/>
    </source>
</evidence>
<gene>
    <name evidence="1" type="ORF">TUM19329_26580</name>
</gene>